<dbReference type="SUPFAM" id="SSF53335">
    <property type="entry name" value="S-adenosyl-L-methionine-dependent methyltransferases"/>
    <property type="match status" value="1"/>
</dbReference>
<evidence type="ECO:0000313" key="3">
    <source>
        <dbReference type="EMBL" id="GHB21344.1"/>
    </source>
</evidence>
<dbReference type="Pfam" id="PF13649">
    <property type="entry name" value="Methyltransf_25"/>
    <property type="match status" value="1"/>
</dbReference>
<dbReference type="RefSeq" id="WP_209008793.1">
    <property type="nucleotide sequence ID" value="NZ_BMXE01000001.1"/>
</dbReference>
<evidence type="ECO:0000256" key="1">
    <source>
        <dbReference type="ARBA" id="ARBA00022679"/>
    </source>
</evidence>
<evidence type="ECO:0000259" key="2">
    <source>
        <dbReference type="Pfam" id="PF13649"/>
    </source>
</evidence>
<dbReference type="InterPro" id="IPR029063">
    <property type="entry name" value="SAM-dependent_MTases_sf"/>
</dbReference>
<accession>A0ABQ3DZE6</accession>
<keyword evidence="1" id="KW-0808">Transferase</keyword>
<comment type="caution">
    <text evidence="3">The sequence shown here is derived from an EMBL/GenBank/DDBJ whole genome shotgun (WGS) entry which is preliminary data.</text>
</comment>
<dbReference type="Proteomes" id="UP000637980">
    <property type="component" value="Unassembled WGS sequence"/>
</dbReference>
<reference evidence="4" key="1">
    <citation type="journal article" date="2019" name="Int. J. Syst. Evol. Microbiol.">
        <title>The Global Catalogue of Microorganisms (GCM) 10K type strain sequencing project: providing services to taxonomists for standard genome sequencing and annotation.</title>
        <authorList>
            <consortium name="The Broad Institute Genomics Platform"/>
            <consortium name="The Broad Institute Genome Sequencing Center for Infectious Disease"/>
            <person name="Wu L."/>
            <person name="Ma J."/>
        </authorList>
    </citation>
    <scope>NUCLEOTIDE SEQUENCE [LARGE SCALE GENOMIC DNA]</scope>
    <source>
        <strain evidence="4">KCTC 12861</strain>
    </source>
</reference>
<dbReference type="Gene3D" id="3.40.50.150">
    <property type="entry name" value="Vaccinia Virus protein VP39"/>
    <property type="match status" value="1"/>
</dbReference>
<keyword evidence="4" id="KW-1185">Reference proteome</keyword>
<dbReference type="PANTHER" id="PTHR43861">
    <property type="entry name" value="TRANS-ACONITATE 2-METHYLTRANSFERASE-RELATED"/>
    <property type="match status" value="1"/>
</dbReference>
<gene>
    <name evidence="3" type="ORF">GCM10007094_06770</name>
</gene>
<dbReference type="EMBL" id="BMXE01000001">
    <property type="protein sequence ID" value="GHB21344.1"/>
    <property type="molecule type" value="Genomic_DNA"/>
</dbReference>
<dbReference type="InterPro" id="IPR041698">
    <property type="entry name" value="Methyltransf_25"/>
</dbReference>
<evidence type="ECO:0000313" key="4">
    <source>
        <dbReference type="Proteomes" id="UP000637980"/>
    </source>
</evidence>
<organism evidence="3 4">
    <name type="scientific">Pseudovibrio japonicus</name>
    <dbReference type="NCBI Taxonomy" id="366534"/>
    <lineage>
        <taxon>Bacteria</taxon>
        <taxon>Pseudomonadati</taxon>
        <taxon>Pseudomonadota</taxon>
        <taxon>Alphaproteobacteria</taxon>
        <taxon>Hyphomicrobiales</taxon>
        <taxon>Stappiaceae</taxon>
        <taxon>Pseudovibrio</taxon>
    </lineage>
</organism>
<protein>
    <recommendedName>
        <fullName evidence="2">Methyltransferase domain-containing protein</fullName>
    </recommendedName>
</protein>
<sequence>MFLCNIDPQTITEENKYLKFLRFGENPGILLYDVNILNLAFMKKDSIWKAIIMQLNRTDTRGTTCSFTSLDKDWGADDDYLFKFACEPGGSVLQIACGTGALSDALSRHGVNTVGVDRNPEKIAQAVKRSDTVTWLEADARTVHLNQKFDRIIITGNAFQAFATNTDQILVLQTIATHLKPNGKFAFGMENPKARPWEKWGQKGKPIQVRSVKGQRVSLWQDTSGPDKNGFVSMQTHYDSNGQHYSKNNMRRFVHRDHICVLLEAVGLQATASYGDWSAVNMNETAPYIIVSGGLNN</sequence>
<name>A0ABQ3DZE6_9HYPH</name>
<feature type="domain" description="Methyltransferase" evidence="2">
    <location>
        <begin position="92"/>
        <end position="183"/>
    </location>
</feature>
<dbReference type="CDD" id="cd02440">
    <property type="entry name" value="AdoMet_MTases"/>
    <property type="match status" value="1"/>
</dbReference>
<dbReference type="Gene3D" id="2.20.130.10">
    <property type="entry name" value="CAC2371-like domains"/>
    <property type="match status" value="1"/>
</dbReference>
<proteinExistence type="predicted"/>